<evidence type="ECO:0000313" key="2">
    <source>
        <dbReference type="EMBL" id="MFC3125721.1"/>
    </source>
</evidence>
<dbReference type="EMBL" id="JBHRTN010000010">
    <property type="protein sequence ID" value="MFC3125721.1"/>
    <property type="molecule type" value="Genomic_DNA"/>
</dbReference>
<organism evidence="2 3">
    <name type="scientific">Teichococcus globiformis</name>
    <dbReference type="NCBI Taxonomy" id="2307229"/>
    <lineage>
        <taxon>Bacteria</taxon>
        <taxon>Pseudomonadati</taxon>
        <taxon>Pseudomonadota</taxon>
        <taxon>Alphaproteobacteria</taxon>
        <taxon>Acetobacterales</taxon>
        <taxon>Roseomonadaceae</taxon>
        <taxon>Roseomonas</taxon>
    </lineage>
</organism>
<gene>
    <name evidence="2" type="ORF">ACFOD4_11645</name>
</gene>
<dbReference type="SUPFAM" id="SSF52266">
    <property type="entry name" value="SGNH hydrolase"/>
    <property type="match status" value="1"/>
</dbReference>
<dbReference type="CDD" id="cd00229">
    <property type="entry name" value="SGNH_hydrolase"/>
    <property type="match status" value="1"/>
</dbReference>
<name>A0ABV7G2K9_9PROT</name>
<sequence>MRHAALIPAMLILCGTALAEQSGSPPPVVADNVPAACTVPDEFRDLPGELPRMARLIRERKPVRVLAIGSSSTQGVGASSPARAYPPRLAAALQRLLPGAEITVRNEGVGGEVASTTLARMERLLGEWQPDVVLWQIGTNDALRGVTPQGFAGILREGADAVAENGADLLLINPQFYPRIPDQSLYLSVITAIDGVAEERRLPQLRRYAIMRYWDSLPKPALMLSEDGFHMNDLGYQCMAEVLAGGMARRVTQPALARR</sequence>
<dbReference type="InterPro" id="IPR051532">
    <property type="entry name" value="Ester_Hydrolysis_Enzymes"/>
</dbReference>
<evidence type="ECO:0000256" key="1">
    <source>
        <dbReference type="SAM" id="SignalP"/>
    </source>
</evidence>
<keyword evidence="1" id="KW-0732">Signal</keyword>
<feature type="signal peptide" evidence="1">
    <location>
        <begin position="1"/>
        <end position="19"/>
    </location>
</feature>
<dbReference type="InterPro" id="IPR036514">
    <property type="entry name" value="SGNH_hydro_sf"/>
</dbReference>
<reference evidence="3" key="1">
    <citation type="journal article" date="2019" name="Int. J. Syst. Evol. Microbiol.">
        <title>The Global Catalogue of Microorganisms (GCM) 10K type strain sequencing project: providing services to taxonomists for standard genome sequencing and annotation.</title>
        <authorList>
            <consortium name="The Broad Institute Genomics Platform"/>
            <consortium name="The Broad Institute Genome Sequencing Center for Infectious Disease"/>
            <person name="Wu L."/>
            <person name="Ma J."/>
        </authorList>
    </citation>
    <scope>NUCLEOTIDE SEQUENCE [LARGE SCALE GENOMIC DNA]</scope>
    <source>
        <strain evidence="3">KCTC 52094</strain>
    </source>
</reference>
<dbReference type="Proteomes" id="UP001595593">
    <property type="component" value="Unassembled WGS sequence"/>
</dbReference>
<dbReference type="Gene3D" id="3.40.50.1110">
    <property type="entry name" value="SGNH hydrolase"/>
    <property type="match status" value="1"/>
</dbReference>
<accession>A0ABV7G2K9</accession>
<dbReference type="RefSeq" id="WP_379596608.1">
    <property type="nucleotide sequence ID" value="NZ_JBHRTN010000010.1"/>
</dbReference>
<feature type="chain" id="PRO_5046673236" evidence="1">
    <location>
        <begin position="20"/>
        <end position="259"/>
    </location>
</feature>
<comment type="caution">
    <text evidence="2">The sequence shown here is derived from an EMBL/GenBank/DDBJ whole genome shotgun (WGS) entry which is preliminary data.</text>
</comment>
<dbReference type="Pfam" id="PF25182">
    <property type="entry name" value="NonGDSL"/>
    <property type="match status" value="1"/>
</dbReference>
<dbReference type="PANTHER" id="PTHR30383">
    <property type="entry name" value="THIOESTERASE 1/PROTEASE 1/LYSOPHOSPHOLIPASE L1"/>
    <property type="match status" value="1"/>
</dbReference>
<dbReference type="GO" id="GO:0016787">
    <property type="term" value="F:hydrolase activity"/>
    <property type="evidence" value="ECO:0007669"/>
    <property type="project" value="UniProtKB-KW"/>
</dbReference>
<keyword evidence="2" id="KW-0378">Hydrolase</keyword>
<dbReference type="PANTHER" id="PTHR30383:SF5">
    <property type="entry name" value="SGNH HYDROLASE-TYPE ESTERASE DOMAIN-CONTAINING PROTEIN"/>
    <property type="match status" value="1"/>
</dbReference>
<protein>
    <submittedName>
        <fullName evidence="2">SGNH/GDSL hydrolase family protein</fullName>
    </submittedName>
</protein>
<keyword evidence="3" id="KW-1185">Reference proteome</keyword>
<proteinExistence type="predicted"/>
<evidence type="ECO:0000313" key="3">
    <source>
        <dbReference type="Proteomes" id="UP001595593"/>
    </source>
</evidence>
<dbReference type="InterPro" id="IPR057572">
    <property type="entry name" value="NonGDSL"/>
</dbReference>